<evidence type="ECO:0000313" key="2">
    <source>
        <dbReference type="Proteomes" id="UP000504610"/>
    </source>
</evidence>
<dbReference type="PANTHER" id="PTHR48434:SF1">
    <property type="entry name" value="(RAPE) HYPOTHETICAL PROTEIN"/>
    <property type="match status" value="1"/>
</dbReference>
<dbReference type="RefSeq" id="XP_056862070.1">
    <property type="nucleotide sequence ID" value="XM_057006090.1"/>
</dbReference>
<organism evidence="2 3">
    <name type="scientific">Raphanus sativus</name>
    <name type="common">Radish</name>
    <name type="synonym">Raphanus raphanistrum var. sativus</name>
    <dbReference type="NCBI Taxonomy" id="3726"/>
    <lineage>
        <taxon>Eukaryota</taxon>
        <taxon>Viridiplantae</taxon>
        <taxon>Streptophyta</taxon>
        <taxon>Embryophyta</taxon>
        <taxon>Tracheophyta</taxon>
        <taxon>Spermatophyta</taxon>
        <taxon>Magnoliopsida</taxon>
        <taxon>eudicotyledons</taxon>
        <taxon>Gunneridae</taxon>
        <taxon>Pentapetalae</taxon>
        <taxon>rosids</taxon>
        <taxon>malvids</taxon>
        <taxon>Brassicales</taxon>
        <taxon>Brassicaceae</taxon>
        <taxon>Brassiceae</taxon>
        <taxon>Raphanus</taxon>
    </lineage>
</organism>
<feature type="compositionally biased region" description="Polar residues" evidence="1">
    <location>
        <begin position="439"/>
        <end position="452"/>
    </location>
</feature>
<accession>A0A9W3DE41</accession>
<feature type="region of interest" description="Disordered" evidence="1">
    <location>
        <begin position="439"/>
        <end position="466"/>
    </location>
</feature>
<dbReference type="AlphaFoldDB" id="A0A9W3DE41"/>
<dbReference type="GeneID" id="108846425"/>
<sequence>MPPKKIIDKGKGIPLEPISEKPEPKNTHPKTEPWITVTKKSAKKEEISATPKSLQTPEAIMNQMLQLQKAFELSFTKQESGESSKNFPSQAISKSNEVPSKMISRENQTSKIISKPSNNSQIILKEISQNIPSEYFEKHTYQNIINIEKGFFVNNDPFLTLEKYFGKNNFFKPHNTDKTVLFFQTILEITDSVSFKHFYLNENHTDAAYSTFKIHKIIAPSDWEYGLNENLNFPEDLRNLPCYNVPFNYWDYCQAWYNSFLIQSPRHKHTWLIFFDTTCNLSKSPYWFMPWWNYFGSVTEIFKPNIQKSFQIFKTNFIPSEEEKKFPPLALFHSKFHFPWVFSWTLEFTSDPIPIIQRKFRAKWWDKYKIPSNLYPSNILTWIKEQNSKIQTLNQTPNQTPETTIFLAQKSKMLAMLAGAKSEEEIKAISLQFLPSMSDQVSHTTGSDSGSQVPDIDEEIFGNSGD</sequence>
<feature type="compositionally biased region" description="Basic and acidic residues" evidence="1">
    <location>
        <begin position="1"/>
        <end position="11"/>
    </location>
</feature>
<gene>
    <name evidence="3" type="primary">LOC108846425</name>
</gene>
<dbReference type="KEGG" id="rsz:108846425"/>
<proteinExistence type="predicted"/>
<reference evidence="3" key="2">
    <citation type="submission" date="2025-08" db="UniProtKB">
        <authorList>
            <consortium name="RefSeq"/>
        </authorList>
    </citation>
    <scope>IDENTIFICATION</scope>
    <source>
        <tissue evidence="3">Leaf</tissue>
    </source>
</reference>
<evidence type="ECO:0000256" key="1">
    <source>
        <dbReference type="SAM" id="MobiDB-lite"/>
    </source>
</evidence>
<dbReference type="OrthoDB" id="1735266at2759"/>
<dbReference type="PANTHER" id="PTHR48434">
    <property type="entry name" value="(RAPE) HYPOTHETICAL PROTEIN"/>
    <property type="match status" value="1"/>
</dbReference>
<keyword evidence="2" id="KW-1185">Reference proteome</keyword>
<reference evidence="2" key="1">
    <citation type="journal article" date="2019" name="Database">
        <title>The radish genome database (RadishGD): an integrated information resource for radish genomics.</title>
        <authorList>
            <person name="Yu H.J."/>
            <person name="Baek S."/>
            <person name="Lee Y.J."/>
            <person name="Cho A."/>
            <person name="Mun J.H."/>
        </authorList>
    </citation>
    <scope>NUCLEOTIDE SEQUENCE [LARGE SCALE GENOMIC DNA]</scope>
    <source>
        <strain evidence="2">cv. WK10039</strain>
    </source>
</reference>
<name>A0A9W3DE41_RAPSA</name>
<feature type="region of interest" description="Disordered" evidence="1">
    <location>
        <begin position="1"/>
        <end position="52"/>
    </location>
</feature>
<evidence type="ECO:0000313" key="3">
    <source>
        <dbReference type="RefSeq" id="XP_056862070.1"/>
    </source>
</evidence>
<protein>
    <submittedName>
        <fullName evidence="3">Uncharacterized protein LOC108846425</fullName>
    </submittedName>
</protein>
<dbReference type="Proteomes" id="UP000504610">
    <property type="component" value="Chromosome 3"/>
</dbReference>
<feature type="compositionally biased region" description="Basic and acidic residues" evidence="1">
    <location>
        <begin position="18"/>
        <end position="31"/>
    </location>
</feature>